<dbReference type="KEGG" id="clw:CLAC_08845"/>
<protein>
    <submittedName>
        <fullName evidence="2">Uncharacterized protein</fullName>
    </submittedName>
</protein>
<accession>A0A0K2H190</accession>
<dbReference type="InterPro" id="IPR046039">
    <property type="entry name" value="DUF5997"/>
</dbReference>
<dbReference type="PATRIC" id="fig|1408189.4.peg.1769"/>
<dbReference type="EMBL" id="CP006841">
    <property type="protein sequence ID" value="ALA67800.1"/>
    <property type="molecule type" value="Genomic_DNA"/>
</dbReference>
<dbReference type="AlphaFoldDB" id="A0A0K2H190"/>
<evidence type="ECO:0000313" key="3">
    <source>
        <dbReference type="Proteomes" id="UP000058446"/>
    </source>
</evidence>
<dbReference type="Proteomes" id="UP000058446">
    <property type="component" value="Chromosome"/>
</dbReference>
<name>A0A0K2H190_9CORY</name>
<organism evidence="2 3">
    <name type="scientific">Corynebacterium lactis RW2-5</name>
    <dbReference type="NCBI Taxonomy" id="1408189"/>
    <lineage>
        <taxon>Bacteria</taxon>
        <taxon>Bacillati</taxon>
        <taxon>Actinomycetota</taxon>
        <taxon>Actinomycetes</taxon>
        <taxon>Mycobacteriales</taxon>
        <taxon>Corynebacteriaceae</taxon>
        <taxon>Corynebacterium</taxon>
    </lineage>
</organism>
<keyword evidence="3" id="KW-1185">Reference proteome</keyword>
<proteinExistence type="predicted"/>
<evidence type="ECO:0000256" key="1">
    <source>
        <dbReference type="SAM" id="MobiDB-lite"/>
    </source>
</evidence>
<sequence length="142" mass="15533">MGASVDSMKPLTAAKKLGIFLPATPEEFRNGEISHAQFNELQSNPPEWLTKLRRNGPHPRPEVARKLGITITALKKNDMDKPLTTEDIKNLLEQMPEWLAAARESLAQQRTEAAEAEAKKDEGPGKAAADAAKAAQEPVQEP</sequence>
<dbReference type="OrthoDB" id="3389921at2"/>
<feature type="region of interest" description="Disordered" evidence="1">
    <location>
        <begin position="102"/>
        <end position="142"/>
    </location>
</feature>
<feature type="compositionally biased region" description="Basic and acidic residues" evidence="1">
    <location>
        <begin position="112"/>
        <end position="124"/>
    </location>
</feature>
<evidence type="ECO:0000313" key="2">
    <source>
        <dbReference type="EMBL" id="ALA67800.1"/>
    </source>
</evidence>
<feature type="compositionally biased region" description="Low complexity" evidence="1">
    <location>
        <begin position="125"/>
        <end position="135"/>
    </location>
</feature>
<reference evidence="2 3" key="1">
    <citation type="submission" date="2013-10" db="EMBL/GenBank/DDBJ databases">
        <title>Complete genome sequence of Corynebacterium lactis DSM 45799(T), isolated from raw cow milk.</title>
        <authorList>
            <person name="Ruckert C."/>
            <person name="Albersmeier A."/>
            <person name="Lipski A."/>
            <person name="Kalinowski J."/>
        </authorList>
    </citation>
    <scope>NUCLEOTIDE SEQUENCE [LARGE SCALE GENOMIC DNA]</scope>
    <source>
        <strain evidence="2 3">RW2-5</strain>
    </source>
</reference>
<dbReference type="Pfam" id="PF19460">
    <property type="entry name" value="DUF5997"/>
    <property type="match status" value="1"/>
</dbReference>
<gene>
    <name evidence="2" type="ORF">CLAC_08845</name>
</gene>
<dbReference type="STRING" id="1408189.CLAC_08845"/>